<dbReference type="AlphaFoldDB" id="A0A4Z2GTW8"/>
<keyword evidence="2" id="KW-1185">Reference proteome</keyword>
<comment type="caution">
    <text evidence="1">The sequence shown here is derived from an EMBL/GenBank/DDBJ whole genome shotgun (WGS) entry which is preliminary data.</text>
</comment>
<dbReference type="Proteomes" id="UP000314294">
    <property type="component" value="Unassembled WGS sequence"/>
</dbReference>
<gene>
    <name evidence="1" type="ORF">EYF80_032859</name>
</gene>
<dbReference type="EMBL" id="SRLO01000418">
    <property type="protein sequence ID" value="TNN56869.1"/>
    <property type="molecule type" value="Genomic_DNA"/>
</dbReference>
<proteinExistence type="predicted"/>
<name>A0A4Z2GTW8_9TELE</name>
<protein>
    <submittedName>
        <fullName evidence="1">Uncharacterized protein</fullName>
    </submittedName>
</protein>
<accession>A0A4Z2GTW8</accession>
<organism evidence="1 2">
    <name type="scientific">Liparis tanakae</name>
    <name type="common">Tanaka's snailfish</name>
    <dbReference type="NCBI Taxonomy" id="230148"/>
    <lineage>
        <taxon>Eukaryota</taxon>
        <taxon>Metazoa</taxon>
        <taxon>Chordata</taxon>
        <taxon>Craniata</taxon>
        <taxon>Vertebrata</taxon>
        <taxon>Euteleostomi</taxon>
        <taxon>Actinopterygii</taxon>
        <taxon>Neopterygii</taxon>
        <taxon>Teleostei</taxon>
        <taxon>Neoteleostei</taxon>
        <taxon>Acanthomorphata</taxon>
        <taxon>Eupercaria</taxon>
        <taxon>Perciformes</taxon>
        <taxon>Cottioidei</taxon>
        <taxon>Cottales</taxon>
        <taxon>Liparidae</taxon>
        <taxon>Liparis</taxon>
    </lineage>
</organism>
<evidence type="ECO:0000313" key="2">
    <source>
        <dbReference type="Proteomes" id="UP000314294"/>
    </source>
</evidence>
<evidence type="ECO:0000313" key="1">
    <source>
        <dbReference type="EMBL" id="TNN56869.1"/>
    </source>
</evidence>
<sequence length="81" mass="8819">MIAGIKGELHEAPSDWILGREKRERRRRVGSVRILHSAAPGSPRPKVARHLCHFGPGIVWAGGQGQGNICIPSEGLAERPH</sequence>
<reference evidence="1 2" key="1">
    <citation type="submission" date="2019-03" db="EMBL/GenBank/DDBJ databases">
        <title>First draft genome of Liparis tanakae, snailfish: a comprehensive survey of snailfish specific genes.</title>
        <authorList>
            <person name="Kim W."/>
            <person name="Song I."/>
            <person name="Jeong J.-H."/>
            <person name="Kim D."/>
            <person name="Kim S."/>
            <person name="Ryu S."/>
            <person name="Song J.Y."/>
            <person name="Lee S.K."/>
        </authorList>
    </citation>
    <scope>NUCLEOTIDE SEQUENCE [LARGE SCALE GENOMIC DNA]</scope>
    <source>
        <tissue evidence="1">Muscle</tissue>
    </source>
</reference>